<feature type="chain" id="PRO_5002433746" evidence="1">
    <location>
        <begin position="18"/>
        <end position="47"/>
    </location>
</feature>
<feature type="signal peptide" evidence="1">
    <location>
        <begin position="1"/>
        <end position="17"/>
    </location>
</feature>
<organism evidence="2">
    <name type="scientific">Anguilla anguilla</name>
    <name type="common">European freshwater eel</name>
    <name type="synonym">Muraena anguilla</name>
    <dbReference type="NCBI Taxonomy" id="7936"/>
    <lineage>
        <taxon>Eukaryota</taxon>
        <taxon>Metazoa</taxon>
        <taxon>Chordata</taxon>
        <taxon>Craniata</taxon>
        <taxon>Vertebrata</taxon>
        <taxon>Euteleostomi</taxon>
        <taxon>Actinopterygii</taxon>
        <taxon>Neopterygii</taxon>
        <taxon>Teleostei</taxon>
        <taxon>Anguilliformes</taxon>
        <taxon>Anguillidae</taxon>
        <taxon>Anguilla</taxon>
    </lineage>
</organism>
<sequence length="47" mass="5619">MEIHSWMFLLWVRYVIYIMTPHLWELKCSLVCSDASILAQTSEHHKA</sequence>
<evidence type="ECO:0000313" key="2">
    <source>
        <dbReference type="EMBL" id="JAH73233.1"/>
    </source>
</evidence>
<accession>A0A0E9V7Q3</accession>
<reference evidence="2" key="2">
    <citation type="journal article" date="2015" name="Fish Shellfish Immunol.">
        <title>Early steps in the European eel (Anguilla anguilla)-Vibrio vulnificus interaction in the gills: Role of the RtxA13 toxin.</title>
        <authorList>
            <person name="Callol A."/>
            <person name="Pajuelo D."/>
            <person name="Ebbesson L."/>
            <person name="Teles M."/>
            <person name="MacKenzie S."/>
            <person name="Amaro C."/>
        </authorList>
    </citation>
    <scope>NUCLEOTIDE SEQUENCE</scope>
</reference>
<reference evidence="2" key="1">
    <citation type="submission" date="2014-11" db="EMBL/GenBank/DDBJ databases">
        <authorList>
            <person name="Amaro Gonzalez C."/>
        </authorList>
    </citation>
    <scope>NUCLEOTIDE SEQUENCE</scope>
</reference>
<protein>
    <submittedName>
        <fullName evidence="2">Uncharacterized protein</fullName>
    </submittedName>
</protein>
<dbReference type="EMBL" id="GBXM01035344">
    <property type="protein sequence ID" value="JAH73233.1"/>
    <property type="molecule type" value="Transcribed_RNA"/>
</dbReference>
<dbReference type="AlphaFoldDB" id="A0A0E9V7Q3"/>
<name>A0A0E9V7Q3_ANGAN</name>
<evidence type="ECO:0000256" key="1">
    <source>
        <dbReference type="SAM" id="SignalP"/>
    </source>
</evidence>
<keyword evidence="1" id="KW-0732">Signal</keyword>
<proteinExistence type="predicted"/>